<accession>A0A8T2PCN2</accession>
<evidence type="ECO:0000313" key="1">
    <source>
        <dbReference type="EMBL" id="KAG9347258.1"/>
    </source>
</evidence>
<dbReference type="Proteomes" id="UP000824540">
    <property type="component" value="Unassembled WGS sequence"/>
</dbReference>
<comment type="caution">
    <text evidence="1">The sequence shown here is derived from an EMBL/GenBank/DDBJ whole genome shotgun (WGS) entry which is preliminary data.</text>
</comment>
<feature type="non-terminal residue" evidence="1">
    <location>
        <position position="1"/>
    </location>
</feature>
<gene>
    <name evidence="1" type="ORF">JZ751_004825</name>
</gene>
<dbReference type="AlphaFoldDB" id="A0A8T2PCN2"/>
<evidence type="ECO:0000313" key="2">
    <source>
        <dbReference type="Proteomes" id="UP000824540"/>
    </source>
</evidence>
<reference evidence="1" key="1">
    <citation type="thesis" date="2021" institute="BYU ScholarsArchive" country="Provo, UT, USA">
        <title>Applications of and Algorithms for Genome Assembly and Genomic Analyses with an Emphasis on Marine Teleosts.</title>
        <authorList>
            <person name="Pickett B.D."/>
        </authorList>
    </citation>
    <scope>NUCLEOTIDE SEQUENCE</scope>
    <source>
        <strain evidence="1">HI-2016</strain>
    </source>
</reference>
<dbReference type="EMBL" id="JAFBMS010000013">
    <property type="protein sequence ID" value="KAG9347258.1"/>
    <property type="molecule type" value="Genomic_DNA"/>
</dbReference>
<proteinExistence type="predicted"/>
<name>A0A8T2PCN2_9TELE</name>
<keyword evidence="2" id="KW-1185">Reference proteome</keyword>
<protein>
    <submittedName>
        <fullName evidence="1">Uncharacterized protein</fullName>
    </submittedName>
</protein>
<organism evidence="1 2">
    <name type="scientific">Albula glossodonta</name>
    <name type="common">roundjaw bonefish</name>
    <dbReference type="NCBI Taxonomy" id="121402"/>
    <lineage>
        <taxon>Eukaryota</taxon>
        <taxon>Metazoa</taxon>
        <taxon>Chordata</taxon>
        <taxon>Craniata</taxon>
        <taxon>Vertebrata</taxon>
        <taxon>Euteleostomi</taxon>
        <taxon>Actinopterygii</taxon>
        <taxon>Neopterygii</taxon>
        <taxon>Teleostei</taxon>
        <taxon>Albuliformes</taxon>
        <taxon>Albulidae</taxon>
        <taxon>Albula</taxon>
    </lineage>
</organism>
<sequence>MIRRQAESHWRPNPVSFCSFCPFAVRLVMLFRQARTPARCRRDPAASFISSSSLSGGFCVRLFFRGSESLDKRNLAFAVQCCRLLCWACWAGSRGGSFLPRPRPSSSVLLGV</sequence>